<dbReference type="InterPro" id="IPR027417">
    <property type="entry name" value="P-loop_NTPase"/>
</dbReference>
<evidence type="ECO:0000259" key="7">
    <source>
        <dbReference type="PROSITE" id="PS51192"/>
    </source>
</evidence>
<evidence type="ECO:0000256" key="6">
    <source>
        <dbReference type="SAM" id="Coils"/>
    </source>
</evidence>
<sequence>MAPPRLTGALRSFSTVSKQENFPSELYDLKAKRLKRQELFAREGLTWAKLVQFFTQRLEKKEQQRESQELKNLLQAAKQIVSTDFGQDAIDSAAVFLFKTFQNKEQVSHEETRAIKQMFGPFPASAADTACAAVSQLVAQLGESQVEAFIQTQTTNKPIDHGMSFGKNIAFSFDAYVLDSIDSLPWEEENGEGLSLDFNSFLSNHAGGRSSGLESVGAPSVSQSSSADRSILRREVEKYLCGGNMGSSSVEELCTSLFEMLASTKSDDELQNELFEFLGPEGFEMISTLLQKRSDIVDSLLSAPPDSRVSFPPDGMLKNVESAKPTYGCQVTIQSEQERQMMKLYRREEKRERKKEKRGDESELSEAFFNFDPKELRLQREQALLTARRSPVLGHQREYERIHYPNVYDAYAEATKTSAFIGGSKMLLPESIRRENNKMFEQVEIPPNEPMPIGFQEKPVYITELDEIGQLVFKGMKRLNRIQSIVFETAYNTNENMLVCAPTGAGKTNIAMLTVLHEIRQHLQPGGVIRKDQFKIVYVAPMKALAAEMTNYFSKRLEPLGIAVKELTGDMQLTKGEILRTQMLVTTPEKWDVVTRKSVGDVALSQIVRLLILDEVHLLHEDRGPVLESLVARTLRQVESTQSMIRILGLSATLPNYLDVASFLHVNPYIGLFFFDSRFRPVPLGQTFVGIKTTNKIQQLHDMEEVCYDKVLEQIKAGYQCQSMPIRIHPNYNHEADCCHMNGGLQ</sequence>
<dbReference type="Gene3D" id="3.40.50.300">
    <property type="entry name" value="P-loop containing nucleotide triphosphate hydrolases"/>
    <property type="match status" value="1"/>
</dbReference>
<dbReference type="PROSITE" id="PS51192">
    <property type="entry name" value="HELICASE_ATP_BIND_1"/>
    <property type="match status" value="1"/>
</dbReference>
<dbReference type="SUPFAM" id="SSF52540">
    <property type="entry name" value="P-loop containing nucleoside triphosphate hydrolases"/>
    <property type="match status" value="1"/>
</dbReference>
<name>A0A9F7R8G2_ICTPU</name>
<reference evidence="8" key="1">
    <citation type="journal article" date="2016" name="Nat. Commun.">
        <title>The channel catfish genome sequence provides insights into the evolution of scale formation in teleosts.</title>
        <authorList>
            <person name="Liu Z."/>
            <person name="Liu S."/>
            <person name="Yao J."/>
            <person name="Bao L."/>
            <person name="Zhang J."/>
            <person name="Li Y."/>
            <person name="Jiang C."/>
            <person name="Sun L."/>
            <person name="Wang R."/>
            <person name="Zhang Y."/>
            <person name="Zhou T."/>
            <person name="Zeng Q."/>
            <person name="Fu Q."/>
            <person name="Gao S."/>
            <person name="Li N."/>
            <person name="Koren S."/>
            <person name="Jiang Y."/>
            <person name="Zimin A."/>
            <person name="Xu P."/>
            <person name="Phillippy A.M."/>
            <person name="Geng X."/>
            <person name="Song L."/>
            <person name="Sun F."/>
            <person name="Li C."/>
            <person name="Wang X."/>
            <person name="Chen A."/>
            <person name="Jin Y."/>
            <person name="Yuan Z."/>
            <person name="Yang Y."/>
            <person name="Tan S."/>
            <person name="Peatman E."/>
            <person name="Lu J."/>
            <person name="Qin Z."/>
            <person name="Dunham R."/>
            <person name="Li Z."/>
            <person name="Sonstegard T."/>
            <person name="Feng J."/>
            <person name="Danzmann R.G."/>
            <person name="Schroeder S."/>
            <person name="Scheffler B."/>
            <person name="Duke M.V."/>
            <person name="Ballard L."/>
            <person name="Kucuktas H."/>
            <person name="Kaltenboeck L."/>
            <person name="Liu H."/>
            <person name="Armbruster J."/>
            <person name="Xie Y."/>
            <person name="Kirby M.L."/>
            <person name="Tian Y."/>
            <person name="Flanagan M.E."/>
            <person name="Mu W."/>
            <person name="Waldbieser G.C."/>
        </authorList>
    </citation>
    <scope>NUCLEOTIDE SEQUENCE [LARGE SCALE GENOMIC DNA]</scope>
    <source>
        <strain evidence="8">SDA103</strain>
    </source>
</reference>
<dbReference type="AlphaFoldDB" id="A0A9F7R8G2"/>
<protein>
    <submittedName>
        <fullName evidence="9">Activating signal cointegrator 1 complex subunit 3 isoform X3</fullName>
    </submittedName>
</protein>
<dbReference type="GO" id="GO:0003676">
    <property type="term" value="F:nucleic acid binding"/>
    <property type="evidence" value="ECO:0007669"/>
    <property type="project" value="InterPro"/>
</dbReference>
<keyword evidence="3" id="KW-0378">Hydrolase</keyword>
<dbReference type="PANTHER" id="PTHR47961:SF13">
    <property type="entry name" value="ACTIVATING SIGNAL COINTEGRATOR 1 COMPLEX SUBUNIT 3"/>
    <property type="match status" value="1"/>
</dbReference>
<evidence type="ECO:0000256" key="2">
    <source>
        <dbReference type="ARBA" id="ARBA00022741"/>
    </source>
</evidence>
<dbReference type="Proteomes" id="UP000221080">
    <property type="component" value="Chromosome 1"/>
</dbReference>
<evidence type="ECO:0000313" key="9">
    <source>
        <dbReference type="RefSeq" id="XP_053538449.1"/>
    </source>
</evidence>
<proteinExistence type="predicted"/>
<evidence type="ECO:0000256" key="1">
    <source>
        <dbReference type="ARBA" id="ARBA00022737"/>
    </source>
</evidence>
<dbReference type="GeneID" id="108269295"/>
<reference evidence="9" key="2">
    <citation type="submission" date="2025-08" db="UniProtKB">
        <authorList>
            <consortium name="RefSeq"/>
        </authorList>
    </citation>
    <scope>IDENTIFICATION</scope>
    <source>
        <tissue evidence="9">Blood</tissue>
    </source>
</reference>
<dbReference type="InterPro" id="IPR011545">
    <property type="entry name" value="DEAD/DEAH_box_helicase_dom"/>
</dbReference>
<dbReference type="CTD" id="10973"/>
<keyword evidence="2" id="KW-0547">Nucleotide-binding</keyword>
<dbReference type="FunFam" id="3.40.50.300:FF:000102">
    <property type="entry name" value="RNA helicase, activating signal cointegrator 1"/>
    <property type="match status" value="1"/>
</dbReference>
<evidence type="ECO:0000256" key="3">
    <source>
        <dbReference type="ARBA" id="ARBA00022801"/>
    </source>
</evidence>
<gene>
    <name evidence="9" type="primary">ascc3</name>
</gene>
<keyword evidence="4" id="KW-0347">Helicase</keyword>
<dbReference type="CDD" id="cd18020">
    <property type="entry name" value="DEXHc_ASCC3_1"/>
    <property type="match status" value="1"/>
</dbReference>
<keyword evidence="5" id="KW-0067">ATP-binding</keyword>
<dbReference type="InterPro" id="IPR050474">
    <property type="entry name" value="Hel308_SKI2-like"/>
</dbReference>
<dbReference type="Pfam" id="PF00270">
    <property type="entry name" value="DEAD"/>
    <property type="match status" value="1"/>
</dbReference>
<dbReference type="GO" id="GO:0004386">
    <property type="term" value="F:helicase activity"/>
    <property type="evidence" value="ECO:0007669"/>
    <property type="project" value="UniProtKB-KW"/>
</dbReference>
<feature type="domain" description="Helicase ATP-binding" evidence="7">
    <location>
        <begin position="488"/>
        <end position="672"/>
    </location>
</feature>
<dbReference type="GO" id="GO:0016787">
    <property type="term" value="F:hydrolase activity"/>
    <property type="evidence" value="ECO:0007669"/>
    <property type="project" value="UniProtKB-KW"/>
</dbReference>
<keyword evidence="8" id="KW-1185">Reference proteome</keyword>
<keyword evidence="6" id="KW-0175">Coiled coil</keyword>
<dbReference type="PANTHER" id="PTHR47961">
    <property type="entry name" value="DNA POLYMERASE THETA, PUTATIVE (AFU_ORTHOLOGUE AFUA_1G05260)-RELATED"/>
    <property type="match status" value="1"/>
</dbReference>
<dbReference type="Pfam" id="PF26582">
    <property type="entry name" value="ASCC3_N"/>
    <property type="match status" value="1"/>
</dbReference>
<evidence type="ECO:0000256" key="4">
    <source>
        <dbReference type="ARBA" id="ARBA00022806"/>
    </source>
</evidence>
<feature type="coiled-coil region" evidence="6">
    <location>
        <begin position="51"/>
        <end position="80"/>
    </location>
</feature>
<evidence type="ECO:0000313" key="8">
    <source>
        <dbReference type="Proteomes" id="UP000221080"/>
    </source>
</evidence>
<organism evidence="8 9">
    <name type="scientific">Ictalurus punctatus</name>
    <name type="common">Channel catfish</name>
    <name type="synonym">Silurus punctatus</name>
    <dbReference type="NCBI Taxonomy" id="7998"/>
    <lineage>
        <taxon>Eukaryota</taxon>
        <taxon>Metazoa</taxon>
        <taxon>Chordata</taxon>
        <taxon>Craniata</taxon>
        <taxon>Vertebrata</taxon>
        <taxon>Euteleostomi</taxon>
        <taxon>Actinopterygii</taxon>
        <taxon>Neopterygii</taxon>
        <taxon>Teleostei</taxon>
        <taxon>Ostariophysi</taxon>
        <taxon>Siluriformes</taxon>
        <taxon>Ictaluridae</taxon>
        <taxon>Ictalurus</taxon>
    </lineage>
</organism>
<dbReference type="InterPro" id="IPR058856">
    <property type="entry name" value="ASCC3_N"/>
</dbReference>
<dbReference type="GO" id="GO:0005524">
    <property type="term" value="F:ATP binding"/>
    <property type="evidence" value="ECO:0007669"/>
    <property type="project" value="UniProtKB-KW"/>
</dbReference>
<dbReference type="RefSeq" id="XP_053538449.1">
    <property type="nucleotide sequence ID" value="XM_053682474.1"/>
</dbReference>
<dbReference type="SMART" id="SM00487">
    <property type="entry name" value="DEXDc"/>
    <property type="match status" value="1"/>
</dbReference>
<keyword evidence="1" id="KW-0677">Repeat</keyword>
<dbReference type="InterPro" id="IPR014001">
    <property type="entry name" value="Helicase_ATP-bd"/>
</dbReference>
<accession>A0A9F7R8G2</accession>
<evidence type="ECO:0000256" key="5">
    <source>
        <dbReference type="ARBA" id="ARBA00022840"/>
    </source>
</evidence>